<keyword evidence="2" id="KW-1185">Reference proteome</keyword>
<name>A0A0N1F0P4_9HYPH</name>
<sequence>MEQAALDCFAALAMTVEADRRLEGPLHSIAHMANDLGRRCLREEVKRERGAMPRLPPQL</sequence>
<dbReference type="Proteomes" id="UP000037822">
    <property type="component" value="Unassembled WGS sequence"/>
</dbReference>
<dbReference type="AlphaFoldDB" id="A0A0N1F0P4"/>
<comment type="caution">
    <text evidence="1">The sequence shown here is derived from an EMBL/GenBank/DDBJ whole genome shotgun (WGS) entry which is preliminary data.</text>
</comment>
<gene>
    <name evidence="1" type="ORF">AE618_23100</name>
</gene>
<proteinExistence type="predicted"/>
<accession>A0A0N1F0P4</accession>
<evidence type="ECO:0000313" key="1">
    <source>
        <dbReference type="EMBL" id="KPH76727.1"/>
    </source>
</evidence>
<dbReference type="PATRIC" id="fig|1526658.3.peg.4730"/>
<evidence type="ECO:0000313" key="2">
    <source>
        <dbReference type="Proteomes" id="UP000037822"/>
    </source>
</evidence>
<protein>
    <submittedName>
        <fullName evidence="1">Uncharacterized protein</fullName>
    </submittedName>
</protein>
<organism evidence="1 2">
    <name type="scientific">Bosea vaviloviae</name>
    <dbReference type="NCBI Taxonomy" id="1526658"/>
    <lineage>
        <taxon>Bacteria</taxon>
        <taxon>Pseudomonadati</taxon>
        <taxon>Pseudomonadota</taxon>
        <taxon>Alphaproteobacteria</taxon>
        <taxon>Hyphomicrobiales</taxon>
        <taxon>Boseaceae</taxon>
        <taxon>Bosea</taxon>
    </lineage>
</organism>
<dbReference type="EMBL" id="LGSZ01000064">
    <property type="protein sequence ID" value="KPH76727.1"/>
    <property type="molecule type" value="Genomic_DNA"/>
</dbReference>
<reference evidence="1 2" key="1">
    <citation type="submission" date="2015-07" db="EMBL/GenBank/DDBJ databases">
        <title>Whole genome sequencing of Bosea vaviloviae isolated from cave pool.</title>
        <authorList>
            <person name="Tan N.E.H."/>
            <person name="Lee Y.P."/>
            <person name="Gan H.M."/>
            <person name="Barton H."/>
            <person name="Savka M.A."/>
        </authorList>
    </citation>
    <scope>NUCLEOTIDE SEQUENCE [LARGE SCALE GENOMIC DNA]</scope>
    <source>
        <strain evidence="1 2">SD260</strain>
    </source>
</reference>